<reference evidence="4 5" key="1">
    <citation type="journal article" date="2019" name="Int. J. Syst. Evol. Microbiol.">
        <title>The Global Catalogue of Microorganisms (GCM) 10K type strain sequencing project: providing services to taxonomists for standard genome sequencing and annotation.</title>
        <authorList>
            <consortium name="The Broad Institute Genomics Platform"/>
            <consortium name="The Broad Institute Genome Sequencing Center for Infectious Disease"/>
            <person name="Wu L."/>
            <person name="Ma J."/>
        </authorList>
    </citation>
    <scope>NUCLEOTIDE SEQUENCE [LARGE SCALE GENOMIC DNA]</scope>
    <source>
        <strain evidence="4 5">RDMS1</strain>
    </source>
</reference>
<name>A0ABD5YQR3_9EURY</name>
<keyword evidence="5" id="KW-1185">Reference proteome</keyword>
<proteinExistence type="predicted"/>
<gene>
    <name evidence="4" type="primary">aglJ</name>
    <name evidence="4" type="ORF">ACFQL7_10980</name>
</gene>
<dbReference type="Gene3D" id="3.90.550.10">
    <property type="entry name" value="Spore Coat Polysaccharide Biosynthesis Protein SpsA, Chain A"/>
    <property type="match status" value="1"/>
</dbReference>
<dbReference type="NCBIfam" id="TIGR04182">
    <property type="entry name" value="glyco_TIGR04182"/>
    <property type="match status" value="1"/>
</dbReference>
<dbReference type="Pfam" id="PF00535">
    <property type="entry name" value="Glycos_transf_2"/>
    <property type="match status" value="1"/>
</dbReference>
<feature type="domain" description="Glycosyltransferase 2-like" evidence="3">
    <location>
        <begin position="7"/>
        <end position="162"/>
    </location>
</feature>
<dbReference type="Proteomes" id="UP001596417">
    <property type="component" value="Unassembled WGS sequence"/>
</dbReference>
<keyword evidence="2" id="KW-1133">Transmembrane helix</keyword>
<dbReference type="PANTHER" id="PTHR48090:SF7">
    <property type="entry name" value="RFBJ PROTEIN"/>
    <property type="match status" value="1"/>
</dbReference>
<keyword evidence="2" id="KW-0812">Transmembrane</keyword>
<evidence type="ECO:0000313" key="4">
    <source>
        <dbReference type="EMBL" id="MFC7190324.1"/>
    </source>
</evidence>
<dbReference type="InterPro" id="IPR001173">
    <property type="entry name" value="Glyco_trans_2-like"/>
</dbReference>
<dbReference type="CDD" id="cd04179">
    <property type="entry name" value="DPM_DPG-synthase_like"/>
    <property type="match status" value="1"/>
</dbReference>
<dbReference type="GeneID" id="76199924"/>
<sequence length="348" mass="38541">MAITDVCILIPTFNEASTIGGVIDGFTDQGYTNVLVIDGRSTDGTQEIATEHGARVIEQRRSGKGQAVREGLEYIESSYILMIDGDATYDPADADQLLNPLVEGRAEHVIGNRFANMDEQAMNRLNQFGNRVINGTFAMIHGRDFGDILSGYRAFTRESLERFVLTADGFTIETELAVACVKHRIPTAIVPVQYHPRPESSETNLDPFRDGGRIIHTLYSLARTNNPLFYFGSVGSVSIVSGIAIGAFIGYEWYVHHVSHEALAIVSAFAILLGVQLFMFGVLSDMVIAVNREHTRQVEELATQLIEPETESEIHADWDETIEQTQSEQKSRSSEREEKPDQAVGIDD</sequence>
<keyword evidence="4" id="KW-0328">Glycosyltransferase</keyword>
<keyword evidence="4" id="KW-0808">Transferase</keyword>
<feature type="compositionally biased region" description="Basic and acidic residues" evidence="1">
    <location>
        <begin position="329"/>
        <end position="341"/>
    </location>
</feature>
<evidence type="ECO:0000256" key="1">
    <source>
        <dbReference type="SAM" id="MobiDB-lite"/>
    </source>
</evidence>
<evidence type="ECO:0000259" key="3">
    <source>
        <dbReference type="Pfam" id="PF00535"/>
    </source>
</evidence>
<dbReference type="InterPro" id="IPR050256">
    <property type="entry name" value="Glycosyltransferase_2"/>
</dbReference>
<comment type="caution">
    <text evidence="4">The sequence shown here is derived from an EMBL/GenBank/DDBJ whole genome shotgun (WGS) entry which is preliminary data.</text>
</comment>
<dbReference type="PANTHER" id="PTHR48090">
    <property type="entry name" value="UNDECAPRENYL-PHOSPHATE 4-DEOXY-4-FORMAMIDO-L-ARABINOSE TRANSFERASE-RELATED"/>
    <property type="match status" value="1"/>
</dbReference>
<dbReference type="RefSeq" id="WP_248907068.1">
    <property type="nucleotide sequence ID" value="NZ_CP109979.1"/>
</dbReference>
<dbReference type="GO" id="GO:0016757">
    <property type="term" value="F:glycosyltransferase activity"/>
    <property type="evidence" value="ECO:0007669"/>
    <property type="project" value="UniProtKB-KW"/>
</dbReference>
<feature type="transmembrane region" description="Helical" evidence="2">
    <location>
        <begin position="263"/>
        <end position="283"/>
    </location>
</feature>
<feature type="region of interest" description="Disordered" evidence="1">
    <location>
        <begin position="309"/>
        <end position="348"/>
    </location>
</feature>
<protein>
    <submittedName>
        <fullName evidence="4">S-layer glycoprotein N-glycosyltransferase AglJ</fullName>
        <ecNumber evidence="4">2.4.1.-</ecNumber>
    </submittedName>
</protein>
<dbReference type="AlphaFoldDB" id="A0ABD5YQR3"/>
<organism evidence="4 5">
    <name type="scientific">Halocatena marina</name>
    <dbReference type="NCBI Taxonomy" id="2934937"/>
    <lineage>
        <taxon>Archaea</taxon>
        <taxon>Methanobacteriati</taxon>
        <taxon>Methanobacteriota</taxon>
        <taxon>Stenosarchaea group</taxon>
        <taxon>Halobacteria</taxon>
        <taxon>Halobacteriales</taxon>
        <taxon>Natronomonadaceae</taxon>
        <taxon>Halocatena</taxon>
    </lineage>
</organism>
<accession>A0ABD5YQR3</accession>
<keyword evidence="2" id="KW-0472">Membrane</keyword>
<dbReference type="SUPFAM" id="SSF53448">
    <property type="entry name" value="Nucleotide-diphospho-sugar transferases"/>
    <property type="match status" value="1"/>
</dbReference>
<evidence type="ECO:0000256" key="2">
    <source>
        <dbReference type="SAM" id="Phobius"/>
    </source>
</evidence>
<dbReference type="EC" id="2.4.1.-" evidence="4"/>
<feature type="transmembrane region" description="Helical" evidence="2">
    <location>
        <begin position="228"/>
        <end position="251"/>
    </location>
</feature>
<dbReference type="EMBL" id="JBHTAX010000001">
    <property type="protein sequence ID" value="MFC7190324.1"/>
    <property type="molecule type" value="Genomic_DNA"/>
</dbReference>
<dbReference type="InterPro" id="IPR026456">
    <property type="entry name" value="GCTrfase_AglJ"/>
</dbReference>
<dbReference type="InterPro" id="IPR029044">
    <property type="entry name" value="Nucleotide-diphossugar_trans"/>
</dbReference>
<evidence type="ECO:0000313" key="5">
    <source>
        <dbReference type="Proteomes" id="UP001596417"/>
    </source>
</evidence>